<evidence type="ECO:0000256" key="7">
    <source>
        <dbReference type="ARBA" id="ARBA00023033"/>
    </source>
</evidence>
<evidence type="ECO:0000256" key="5">
    <source>
        <dbReference type="ARBA" id="ARBA00022827"/>
    </source>
</evidence>
<dbReference type="GO" id="GO:0110142">
    <property type="term" value="C:ubiquinone biosynthesis complex"/>
    <property type="evidence" value="ECO:0007669"/>
    <property type="project" value="UniProtKB-ARBA"/>
</dbReference>
<comment type="pathway">
    <text evidence="2">Cofactor biosynthesis; ubiquinone biosynthesis.</text>
</comment>
<dbReference type="InterPro" id="IPR051205">
    <property type="entry name" value="UbiH/COQ6_monooxygenase"/>
</dbReference>
<dbReference type="InterPro" id="IPR018168">
    <property type="entry name" value="Ubi_Hdrlase_CS"/>
</dbReference>
<name>A0A1F6T1V0_9PROT</name>
<proteinExistence type="inferred from homology"/>
<dbReference type="NCBIfam" id="TIGR01988">
    <property type="entry name" value="Ubi-OHases"/>
    <property type="match status" value="1"/>
</dbReference>
<dbReference type="Proteomes" id="UP000178379">
    <property type="component" value="Unassembled WGS sequence"/>
</dbReference>
<organism evidence="9 10">
    <name type="scientific">Candidatus Muproteobacteria bacterium RBG_16_62_13</name>
    <dbReference type="NCBI Taxonomy" id="1817756"/>
    <lineage>
        <taxon>Bacteria</taxon>
        <taxon>Pseudomonadati</taxon>
        <taxon>Pseudomonadota</taxon>
        <taxon>Candidatus Muproteobacteria</taxon>
    </lineage>
</organism>
<evidence type="ECO:0000313" key="10">
    <source>
        <dbReference type="Proteomes" id="UP000178379"/>
    </source>
</evidence>
<dbReference type="GO" id="GO:0016705">
    <property type="term" value="F:oxidoreductase activity, acting on paired donors, with incorporation or reduction of molecular oxygen"/>
    <property type="evidence" value="ECO:0007669"/>
    <property type="project" value="InterPro"/>
</dbReference>
<keyword evidence="4" id="KW-0285">Flavoprotein</keyword>
<evidence type="ECO:0000259" key="8">
    <source>
        <dbReference type="Pfam" id="PF01494"/>
    </source>
</evidence>
<comment type="cofactor">
    <cofactor evidence="1">
        <name>FAD</name>
        <dbReference type="ChEBI" id="CHEBI:57692"/>
    </cofactor>
</comment>
<evidence type="ECO:0000256" key="1">
    <source>
        <dbReference type="ARBA" id="ARBA00001974"/>
    </source>
</evidence>
<evidence type="ECO:0000256" key="6">
    <source>
        <dbReference type="ARBA" id="ARBA00023002"/>
    </source>
</evidence>
<dbReference type="InterPro" id="IPR010971">
    <property type="entry name" value="UbiH/COQ6"/>
</dbReference>
<comment type="caution">
    <text evidence="9">The sequence shown here is derived from an EMBL/GenBank/DDBJ whole genome shotgun (WGS) entry which is preliminary data.</text>
</comment>
<evidence type="ECO:0000313" key="9">
    <source>
        <dbReference type="EMBL" id="OGI38955.1"/>
    </source>
</evidence>
<feature type="domain" description="FAD-binding" evidence="8">
    <location>
        <begin position="2"/>
        <end position="187"/>
    </location>
</feature>
<dbReference type="Gene3D" id="3.30.9.10">
    <property type="entry name" value="D-Amino Acid Oxidase, subunit A, domain 2"/>
    <property type="match status" value="1"/>
</dbReference>
<dbReference type="PANTHER" id="PTHR43876">
    <property type="entry name" value="UBIQUINONE BIOSYNTHESIS MONOOXYGENASE COQ6, MITOCHONDRIAL"/>
    <property type="match status" value="1"/>
</dbReference>
<dbReference type="GO" id="GO:0004497">
    <property type="term" value="F:monooxygenase activity"/>
    <property type="evidence" value="ECO:0007669"/>
    <property type="project" value="UniProtKB-KW"/>
</dbReference>
<keyword evidence="5" id="KW-0274">FAD</keyword>
<dbReference type="PROSITE" id="PS01304">
    <property type="entry name" value="UBIH"/>
    <property type="match status" value="1"/>
</dbReference>
<protein>
    <recommendedName>
        <fullName evidence="8">FAD-binding domain-containing protein</fullName>
    </recommendedName>
</protein>
<dbReference type="GO" id="GO:0071949">
    <property type="term" value="F:FAD binding"/>
    <property type="evidence" value="ECO:0007669"/>
    <property type="project" value="InterPro"/>
</dbReference>
<sequence>MSSSLIVGADGAQSKVRAAAGLAGSSHDLAQQAIVATVRTSLPHGNIARQVFLPAGPLAFLPLPDAHCSSIVWSADNERAGVLCALDDKAFRAELSTAFGDCLGEIGEVGPRAAIALVIRAATRYVAERVALIGDAAHTVHPLAGQGVNLGFLDAGTLADVLLAARRKGVDPGSLPLLRRYERARKAGNLAMQTATGAFRYLFSGRTPAIARLAGAGLSAVDRLPPFKHAFMRYAAGLSGERPPLAQRPVARS</sequence>
<dbReference type="Gene3D" id="3.50.50.60">
    <property type="entry name" value="FAD/NAD(P)-binding domain"/>
    <property type="match status" value="1"/>
</dbReference>
<dbReference type="STRING" id="1817756.A2140_08325"/>
<comment type="similarity">
    <text evidence="3">Belongs to the UbiH/COQ6 family.</text>
</comment>
<dbReference type="UniPathway" id="UPA00232"/>
<evidence type="ECO:0000256" key="3">
    <source>
        <dbReference type="ARBA" id="ARBA00005349"/>
    </source>
</evidence>
<dbReference type="PANTHER" id="PTHR43876:SF7">
    <property type="entry name" value="UBIQUINONE BIOSYNTHESIS MONOOXYGENASE COQ6, MITOCHONDRIAL"/>
    <property type="match status" value="1"/>
</dbReference>
<dbReference type="GO" id="GO:0006744">
    <property type="term" value="P:ubiquinone biosynthetic process"/>
    <property type="evidence" value="ECO:0007669"/>
    <property type="project" value="UniProtKB-UniPathway"/>
</dbReference>
<dbReference type="AlphaFoldDB" id="A0A1F6T1V0"/>
<dbReference type="InterPro" id="IPR002938">
    <property type="entry name" value="FAD-bd"/>
</dbReference>
<keyword evidence="6" id="KW-0560">Oxidoreductase</keyword>
<reference evidence="9 10" key="1">
    <citation type="journal article" date="2016" name="Nat. Commun.">
        <title>Thousands of microbial genomes shed light on interconnected biogeochemical processes in an aquifer system.</title>
        <authorList>
            <person name="Anantharaman K."/>
            <person name="Brown C.T."/>
            <person name="Hug L.A."/>
            <person name="Sharon I."/>
            <person name="Castelle C.J."/>
            <person name="Probst A.J."/>
            <person name="Thomas B.C."/>
            <person name="Singh A."/>
            <person name="Wilkins M.J."/>
            <person name="Karaoz U."/>
            <person name="Brodie E.L."/>
            <person name="Williams K.H."/>
            <person name="Hubbard S.S."/>
            <person name="Banfield J.F."/>
        </authorList>
    </citation>
    <scope>NUCLEOTIDE SEQUENCE [LARGE SCALE GENOMIC DNA]</scope>
</reference>
<evidence type="ECO:0000256" key="2">
    <source>
        <dbReference type="ARBA" id="ARBA00004749"/>
    </source>
</evidence>
<gene>
    <name evidence="9" type="ORF">A2140_08325</name>
</gene>
<dbReference type="FunFam" id="3.50.50.60:FF:000021">
    <property type="entry name" value="Ubiquinone biosynthesis monooxygenase COQ6"/>
    <property type="match status" value="1"/>
</dbReference>
<dbReference type="PRINTS" id="PR00420">
    <property type="entry name" value="RNGMNOXGNASE"/>
</dbReference>
<dbReference type="InterPro" id="IPR036188">
    <property type="entry name" value="FAD/NAD-bd_sf"/>
</dbReference>
<dbReference type="Pfam" id="PF01494">
    <property type="entry name" value="FAD_binding_3"/>
    <property type="match status" value="1"/>
</dbReference>
<evidence type="ECO:0000256" key="4">
    <source>
        <dbReference type="ARBA" id="ARBA00022630"/>
    </source>
</evidence>
<dbReference type="EMBL" id="MFSQ01000107">
    <property type="protein sequence ID" value="OGI38955.1"/>
    <property type="molecule type" value="Genomic_DNA"/>
</dbReference>
<keyword evidence="7" id="KW-0503">Monooxygenase</keyword>
<accession>A0A1F6T1V0</accession>
<dbReference type="SUPFAM" id="SSF51905">
    <property type="entry name" value="FAD/NAD(P)-binding domain"/>
    <property type="match status" value="1"/>
</dbReference>